<proteinExistence type="predicted"/>
<dbReference type="AlphaFoldDB" id="A0A9W4DNL6"/>
<reference evidence="1" key="1">
    <citation type="submission" date="2021-05" db="EMBL/GenBank/DDBJ databases">
        <authorList>
            <person name="Arsene-Ploetze F."/>
        </authorList>
    </citation>
    <scope>NUCLEOTIDE SEQUENCE</scope>
    <source>
        <strain evidence="1">DSM 42138</strain>
    </source>
</reference>
<sequence length="79" mass="8592">MLRRYQGPHFYTPHRGHVQDCPGTRSGVGLLASDGPVAIRWLKTTTPVLCALSTDPSQQRVILRAMGRNPMSGSSVVCT</sequence>
<name>A0A9W4DNL6_9ACTN</name>
<dbReference type="EMBL" id="CAJSLV010000049">
    <property type="protein sequence ID" value="CAG6393416.1"/>
    <property type="molecule type" value="Genomic_DNA"/>
</dbReference>
<comment type="caution">
    <text evidence="1">The sequence shown here is derived from an EMBL/GenBank/DDBJ whole genome shotgun (WGS) entry which is preliminary data.</text>
</comment>
<organism evidence="1 2">
    <name type="scientific">Actinacidiphila cocklensis</name>
    <dbReference type="NCBI Taxonomy" id="887465"/>
    <lineage>
        <taxon>Bacteria</taxon>
        <taxon>Bacillati</taxon>
        <taxon>Actinomycetota</taxon>
        <taxon>Actinomycetes</taxon>
        <taxon>Kitasatosporales</taxon>
        <taxon>Streptomycetaceae</taxon>
        <taxon>Actinacidiphila</taxon>
    </lineage>
</organism>
<protein>
    <submittedName>
        <fullName evidence="1">Uncharacterized protein</fullName>
    </submittedName>
</protein>
<accession>A0A9W4DNL6</accession>
<keyword evidence="2" id="KW-1185">Reference proteome</keyword>
<evidence type="ECO:0000313" key="2">
    <source>
        <dbReference type="Proteomes" id="UP001152519"/>
    </source>
</evidence>
<dbReference type="Proteomes" id="UP001152519">
    <property type="component" value="Unassembled WGS sequence"/>
</dbReference>
<evidence type="ECO:0000313" key="1">
    <source>
        <dbReference type="EMBL" id="CAG6393416.1"/>
    </source>
</evidence>
<gene>
    <name evidence="1" type="ORF">SCOCK_200028</name>
</gene>